<dbReference type="RefSeq" id="WP_255892063.1">
    <property type="nucleotide sequence ID" value="NZ_JAFMZM010000005.1"/>
</dbReference>
<keyword evidence="7" id="KW-1185">Reference proteome</keyword>
<dbReference type="InterPro" id="IPR036388">
    <property type="entry name" value="WH-like_DNA-bd_sf"/>
</dbReference>
<dbReference type="Pfam" id="PF03466">
    <property type="entry name" value="LysR_substrate"/>
    <property type="match status" value="1"/>
</dbReference>
<dbReference type="Gene3D" id="3.40.190.290">
    <property type="match status" value="1"/>
</dbReference>
<dbReference type="PANTHER" id="PTHR30346">
    <property type="entry name" value="TRANSCRIPTIONAL DUAL REGULATOR HCAR-RELATED"/>
    <property type="match status" value="1"/>
</dbReference>
<dbReference type="Pfam" id="PF00126">
    <property type="entry name" value="HTH_1"/>
    <property type="match status" value="1"/>
</dbReference>
<dbReference type="PANTHER" id="PTHR30346:SF28">
    <property type="entry name" value="HTH-TYPE TRANSCRIPTIONAL REGULATOR CYNR"/>
    <property type="match status" value="1"/>
</dbReference>
<evidence type="ECO:0000313" key="6">
    <source>
        <dbReference type="EMBL" id="MFC7362207.1"/>
    </source>
</evidence>
<dbReference type="SUPFAM" id="SSF46785">
    <property type="entry name" value="Winged helix' DNA-binding domain"/>
    <property type="match status" value="1"/>
</dbReference>
<comment type="similarity">
    <text evidence="1">Belongs to the LysR transcriptional regulatory family.</text>
</comment>
<keyword evidence="4" id="KW-0804">Transcription</keyword>
<keyword evidence="3" id="KW-0238">DNA-binding</keyword>
<dbReference type="Gene3D" id="1.10.10.10">
    <property type="entry name" value="Winged helix-like DNA-binding domain superfamily/Winged helix DNA-binding domain"/>
    <property type="match status" value="1"/>
</dbReference>
<evidence type="ECO:0000256" key="4">
    <source>
        <dbReference type="ARBA" id="ARBA00023163"/>
    </source>
</evidence>
<evidence type="ECO:0000256" key="3">
    <source>
        <dbReference type="ARBA" id="ARBA00023125"/>
    </source>
</evidence>
<dbReference type="EMBL" id="JBHTCH010000021">
    <property type="protein sequence ID" value="MFC7362207.1"/>
    <property type="molecule type" value="Genomic_DNA"/>
</dbReference>
<evidence type="ECO:0000259" key="5">
    <source>
        <dbReference type="PROSITE" id="PS50931"/>
    </source>
</evidence>
<dbReference type="Proteomes" id="UP001596524">
    <property type="component" value="Unassembled WGS sequence"/>
</dbReference>
<dbReference type="PROSITE" id="PS50931">
    <property type="entry name" value="HTH_LYSR"/>
    <property type="match status" value="1"/>
</dbReference>
<name>A0ABW2N8E9_9ACTN</name>
<dbReference type="PRINTS" id="PR00039">
    <property type="entry name" value="HTHLYSR"/>
</dbReference>
<dbReference type="InterPro" id="IPR005119">
    <property type="entry name" value="LysR_subst-bd"/>
</dbReference>
<reference evidence="7" key="1">
    <citation type="journal article" date="2019" name="Int. J. Syst. Evol. Microbiol.">
        <title>The Global Catalogue of Microorganisms (GCM) 10K type strain sequencing project: providing services to taxonomists for standard genome sequencing and annotation.</title>
        <authorList>
            <consortium name="The Broad Institute Genomics Platform"/>
            <consortium name="The Broad Institute Genome Sequencing Center for Infectious Disease"/>
            <person name="Wu L."/>
            <person name="Ma J."/>
        </authorList>
    </citation>
    <scope>NUCLEOTIDE SEQUENCE [LARGE SCALE GENOMIC DNA]</scope>
    <source>
        <strain evidence="7">FCH27</strain>
    </source>
</reference>
<comment type="caution">
    <text evidence="6">The sequence shown here is derived from an EMBL/GenBank/DDBJ whole genome shotgun (WGS) entry which is preliminary data.</text>
</comment>
<protein>
    <submittedName>
        <fullName evidence="6">LysR family transcriptional regulator</fullName>
    </submittedName>
</protein>
<proteinExistence type="inferred from homology"/>
<evidence type="ECO:0000256" key="1">
    <source>
        <dbReference type="ARBA" id="ARBA00009437"/>
    </source>
</evidence>
<gene>
    <name evidence="6" type="ORF">ACFQO6_18180</name>
</gene>
<evidence type="ECO:0000313" key="7">
    <source>
        <dbReference type="Proteomes" id="UP001596524"/>
    </source>
</evidence>
<accession>A0ABW2N8E9</accession>
<evidence type="ECO:0000256" key="2">
    <source>
        <dbReference type="ARBA" id="ARBA00023015"/>
    </source>
</evidence>
<dbReference type="InterPro" id="IPR036390">
    <property type="entry name" value="WH_DNA-bd_sf"/>
</dbReference>
<dbReference type="SUPFAM" id="SSF53850">
    <property type="entry name" value="Periplasmic binding protein-like II"/>
    <property type="match status" value="1"/>
</dbReference>
<dbReference type="InterPro" id="IPR000847">
    <property type="entry name" value="LysR_HTH_N"/>
</dbReference>
<feature type="domain" description="HTH lysR-type" evidence="5">
    <location>
        <begin position="3"/>
        <end position="60"/>
    </location>
</feature>
<sequence length="322" mass="35354">MYVELRDLELLDTLAEVGTLTAAADRLYVSQPALSQRLARLEDRLGGPLFQREGRKLLVTPAGVRMLSSARTVLAELRSAERDIREIRAGRDQRVRFTAQCSTTYQWLPPVISALQREHPGTEVRIEQVAGDEPLAALLDDRVDVALVTKPDRLMERLHVVPLFRDQMVAVVALNHPWTRRSHVTARDFTDVHLVLYDIYDQSRSPAQPLPLPASSRPGRVSTVPLVTDLVIEMVAAGEGISVLPQWVAAPYTEGPNARVAAVRIGAHGNWRTWHLATRVGDHAPAVVDFVELVAARFRAGTSGVQDAPSMLPALVGLGSSS</sequence>
<keyword evidence="2" id="KW-0805">Transcription regulation</keyword>
<organism evidence="6 7">
    <name type="scientific">Nocardioides astragali</name>
    <dbReference type="NCBI Taxonomy" id="1776736"/>
    <lineage>
        <taxon>Bacteria</taxon>
        <taxon>Bacillati</taxon>
        <taxon>Actinomycetota</taxon>
        <taxon>Actinomycetes</taxon>
        <taxon>Propionibacteriales</taxon>
        <taxon>Nocardioidaceae</taxon>
        <taxon>Nocardioides</taxon>
    </lineage>
</organism>